<dbReference type="eggNOG" id="COG0263">
    <property type="taxonomic scope" value="Bacteria"/>
</dbReference>
<dbReference type="Gene3D" id="3.40.1160.10">
    <property type="entry name" value="Acetylglutamate kinase-like"/>
    <property type="match status" value="1"/>
</dbReference>
<evidence type="ECO:0000313" key="2">
    <source>
        <dbReference type="Proteomes" id="UP000029641"/>
    </source>
</evidence>
<name>A0A090WGL9_9FLAO</name>
<proteinExistence type="predicted"/>
<dbReference type="SUPFAM" id="SSF53633">
    <property type="entry name" value="Carbamate kinase-like"/>
    <property type="match status" value="1"/>
</dbReference>
<protein>
    <submittedName>
        <fullName evidence="1">Glutamate 5-kinase</fullName>
        <ecNumber evidence="1">2.7.2.11</ecNumber>
    </submittedName>
</protein>
<dbReference type="EMBL" id="BBNR01000005">
    <property type="protein sequence ID" value="GAL66662.1"/>
    <property type="molecule type" value="Genomic_DNA"/>
</dbReference>
<dbReference type="Proteomes" id="UP000029641">
    <property type="component" value="Unassembled WGS sequence"/>
</dbReference>
<comment type="caution">
    <text evidence="1">The sequence shown here is derived from an EMBL/GenBank/DDBJ whole genome shotgun (WGS) entry which is preliminary data.</text>
</comment>
<keyword evidence="1" id="KW-0808">Transferase</keyword>
<dbReference type="GO" id="GO:0004349">
    <property type="term" value="F:glutamate 5-kinase activity"/>
    <property type="evidence" value="ECO:0007669"/>
    <property type="project" value="UniProtKB-EC"/>
</dbReference>
<accession>A0A090WGL9</accession>
<reference evidence="1 2" key="1">
    <citation type="journal article" date="2014" name="Genome Announc.">
        <title>Draft Genome Sequence of Marine Flavobacterium Jejuia pallidilutea Strain 11shimoA1 and Pigmentation Mutants.</title>
        <authorList>
            <person name="Takatani N."/>
            <person name="Nakanishi M."/>
            <person name="Meirelles P."/>
            <person name="Mino S."/>
            <person name="Suda W."/>
            <person name="Oshima K."/>
            <person name="Hattori M."/>
            <person name="Ohkuma M."/>
            <person name="Hosokawa M."/>
            <person name="Miyashita K."/>
            <person name="Thompson F.L."/>
            <person name="Niwa A."/>
            <person name="Sawabe T."/>
            <person name="Sawabe T."/>
        </authorList>
    </citation>
    <scope>NUCLEOTIDE SEQUENCE [LARGE SCALE GENOMIC DNA]</scope>
    <source>
        <strain evidence="1 2">JCM 19301</strain>
    </source>
</reference>
<gene>
    <name evidence="1" type="ORF">JCM19301_3140</name>
</gene>
<organism evidence="1 2">
    <name type="scientific">Jejuia pallidilutea</name>
    <dbReference type="NCBI Taxonomy" id="504487"/>
    <lineage>
        <taxon>Bacteria</taxon>
        <taxon>Pseudomonadati</taxon>
        <taxon>Bacteroidota</taxon>
        <taxon>Flavobacteriia</taxon>
        <taxon>Flavobacteriales</taxon>
        <taxon>Flavobacteriaceae</taxon>
        <taxon>Jejuia</taxon>
    </lineage>
</organism>
<keyword evidence="1" id="KW-0418">Kinase</keyword>
<evidence type="ECO:0000313" key="1">
    <source>
        <dbReference type="EMBL" id="GAL66662.1"/>
    </source>
</evidence>
<dbReference type="InterPro" id="IPR036393">
    <property type="entry name" value="AceGlu_kinase-like_sf"/>
</dbReference>
<dbReference type="AlphaFoldDB" id="A0A090WGL9"/>
<sequence length="44" mass="4680">MGSKLDYAQQAAANNVPTYIANGKRDNTIIDIIDGKDVGTKVSL</sequence>
<dbReference type="EC" id="2.7.2.11" evidence="1"/>